<dbReference type="InterPro" id="IPR019004">
    <property type="entry name" value="YqeY/Aim41"/>
</dbReference>
<dbReference type="AlphaFoldDB" id="A0A644YDN0"/>
<dbReference type="EMBL" id="VSSQ01004221">
    <property type="protein sequence ID" value="MPM24254.1"/>
    <property type="molecule type" value="Genomic_DNA"/>
</dbReference>
<sequence>MTKIDLVRKEMMDALKAKDMGRKDALSMLLSALKAKQIDKRSDLSEEEENAVIYKEIKEAQETMDTSPKDRTDIIEECKFRISVFSEFVPQRMNEEEISEVIRGVLLQLNITNPAPQDKGRIMKSLMPLVKGKADGALINKLVESMLR</sequence>
<protein>
    <recommendedName>
        <fullName evidence="2">GatB/YqeY domain-containing protein</fullName>
    </recommendedName>
</protein>
<accession>A0A644YDN0</accession>
<organism evidence="1">
    <name type="scientific">bioreactor metagenome</name>
    <dbReference type="NCBI Taxonomy" id="1076179"/>
    <lineage>
        <taxon>unclassified sequences</taxon>
        <taxon>metagenomes</taxon>
        <taxon>ecological metagenomes</taxon>
    </lineage>
</organism>
<dbReference type="InterPro" id="IPR023168">
    <property type="entry name" value="GatB_Yqey_C_2"/>
</dbReference>
<proteinExistence type="predicted"/>
<dbReference type="GO" id="GO:0016884">
    <property type="term" value="F:carbon-nitrogen ligase activity, with glutamine as amido-N-donor"/>
    <property type="evidence" value="ECO:0007669"/>
    <property type="project" value="InterPro"/>
</dbReference>
<dbReference type="SUPFAM" id="SSF89095">
    <property type="entry name" value="GatB/YqeY motif"/>
    <property type="match status" value="1"/>
</dbReference>
<dbReference type="PANTHER" id="PTHR28055">
    <property type="entry name" value="ALTERED INHERITANCE OF MITOCHONDRIA PROTEIN 41, MITOCHONDRIAL"/>
    <property type="match status" value="1"/>
</dbReference>
<dbReference type="InterPro" id="IPR042184">
    <property type="entry name" value="YqeY/Aim41_N"/>
</dbReference>
<comment type="caution">
    <text evidence="1">The sequence shown here is derived from an EMBL/GenBank/DDBJ whole genome shotgun (WGS) entry which is preliminary data.</text>
</comment>
<evidence type="ECO:0008006" key="2">
    <source>
        <dbReference type="Google" id="ProtNLM"/>
    </source>
</evidence>
<reference evidence="1" key="1">
    <citation type="submission" date="2019-08" db="EMBL/GenBank/DDBJ databases">
        <authorList>
            <person name="Kucharzyk K."/>
            <person name="Murdoch R.W."/>
            <person name="Higgins S."/>
            <person name="Loffler F."/>
        </authorList>
    </citation>
    <scope>NUCLEOTIDE SEQUENCE</scope>
</reference>
<evidence type="ECO:0000313" key="1">
    <source>
        <dbReference type="EMBL" id="MPM24254.1"/>
    </source>
</evidence>
<dbReference type="Pfam" id="PF09424">
    <property type="entry name" value="YqeY"/>
    <property type="match status" value="1"/>
</dbReference>
<name>A0A644YDN0_9ZZZZ</name>
<dbReference type="InterPro" id="IPR003789">
    <property type="entry name" value="Asn/Gln_tRNA_amidoTrase-B-like"/>
</dbReference>
<dbReference type="PANTHER" id="PTHR28055:SF1">
    <property type="entry name" value="ALTERED INHERITANCE OF MITOCHONDRIA PROTEIN 41, MITOCHONDRIAL"/>
    <property type="match status" value="1"/>
</dbReference>
<gene>
    <name evidence="1" type="ORF">SDC9_70735</name>
</gene>
<dbReference type="Gene3D" id="1.10.1510.10">
    <property type="entry name" value="Uncharacterised protein YqeY/AIM41 PF09424, N-terminal domain"/>
    <property type="match status" value="1"/>
</dbReference>
<dbReference type="Gene3D" id="1.10.10.410">
    <property type="match status" value="1"/>
</dbReference>